<dbReference type="AlphaFoldDB" id="A0A5B7K436"/>
<sequence length="27" mass="3247">MEHFLLQYPRFHSQHTLPALHPGHHNT</sequence>
<reference evidence="1 2" key="1">
    <citation type="submission" date="2019-05" db="EMBL/GenBank/DDBJ databases">
        <title>Another draft genome of Portunus trituberculatus and its Hox gene families provides insights of decapod evolution.</title>
        <authorList>
            <person name="Jeong J.-H."/>
            <person name="Song I."/>
            <person name="Kim S."/>
            <person name="Choi T."/>
            <person name="Kim D."/>
            <person name="Ryu S."/>
            <person name="Kim W."/>
        </authorList>
    </citation>
    <scope>NUCLEOTIDE SEQUENCE [LARGE SCALE GENOMIC DNA]</scope>
    <source>
        <tissue evidence="1">Muscle</tissue>
    </source>
</reference>
<proteinExistence type="predicted"/>
<protein>
    <submittedName>
        <fullName evidence="1">Uncharacterized protein</fullName>
    </submittedName>
</protein>
<organism evidence="1 2">
    <name type="scientific">Portunus trituberculatus</name>
    <name type="common">Swimming crab</name>
    <name type="synonym">Neptunus trituberculatus</name>
    <dbReference type="NCBI Taxonomy" id="210409"/>
    <lineage>
        <taxon>Eukaryota</taxon>
        <taxon>Metazoa</taxon>
        <taxon>Ecdysozoa</taxon>
        <taxon>Arthropoda</taxon>
        <taxon>Crustacea</taxon>
        <taxon>Multicrustacea</taxon>
        <taxon>Malacostraca</taxon>
        <taxon>Eumalacostraca</taxon>
        <taxon>Eucarida</taxon>
        <taxon>Decapoda</taxon>
        <taxon>Pleocyemata</taxon>
        <taxon>Brachyura</taxon>
        <taxon>Eubrachyura</taxon>
        <taxon>Portunoidea</taxon>
        <taxon>Portunidae</taxon>
        <taxon>Portuninae</taxon>
        <taxon>Portunus</taxon>
    </lineage>
</organism>
<accession>A0A5B7K436</accession>
<evidence type="ECO:0000313" key="1">
    <source>
        <dbReference type="EMBL" id="MPD01740.1"/>
    </source>
</evidence>
<gene>
    <name evidence="1" type="ORF">E2C01_097280</name>
</gene>
<dbReference type="Proteomes" id="UP000324222">
    <property type="component" value="Unassembled WGS sequence"/>
</dbReference>
<dbReference type="EMBL" id="VSRR010128407">
    <property type="protein sequence ID" value="MPD01740.1"/>
    <property type="molecule type" value="Genomic_DNA"/>
</dbReference>
<comment type="caution">
    <text evidence="1">The sequence shown here is derived from an EMBL/GenBank/DDBJ whole genome shotgun (WGS) entry which is preliminary data.</text>
</comment>
<name>A0A5B7K436_PORTR</name>
<evidence type="ECO:0000313" key="2">
    <source>
        <dbReference type="Proteomes" id="UP000324222"/>
    </source>
</evidence>
<keyword evidence="2" id="KW-1185">Reference proteome</keyword>